<organism evidence="2">
    <name type="scientific">Capitella teleta</name>
    <name type="common">Polychaete worm</name>
    <dbReference type="NCBI Taxonomy" id="283909"/>
    <lineage>
        <taxon>Eukaryota</taxon>
        <taxon>Metazoa</taxon>
        <taxon>Spiralia</taxon>
        <taxon>Lophotrochozoa</taxon>
        <taxon>Annelida</taxon>
        <taxon>Polychaeta</taxon>
        <taxon>Sedentaria</taxon>
        <taxon>Scolecida</taxon>
        <taxon>Capitellidae</taxon>
        <taxon>Capitella</taxon>
    </lineage>
</organism>
<dbReference type="HOGENOM" id="CLU_020042_0_1_1"/>
<feature type="repeat" description="ANK" evidence="1">
    <location>
        <begin position="26"/>
        <end position="58"/>
    </location>
</feature>
<dbReference type="SUPFAM" id="SSF48403">
    <property type="entry name" value="Ankyrin repeat"/>
    <property type="match status" value="1"/>
</dbReference>
<dbReference type="PANTHER" id="PTHR24118">
    <property type="entry name" value="POTE ANKYRIN DOMAIN"/>
    <property type="match status" value="1"/>
</dbReference>
<accession>R7UH32</accession>
<gene>
    <name evidence="2" type="ORF">CAPTEDRAFT_124737</name>
</gene>
<dbReference type="Pfam" id="PF12796">
    <property type="entry name" value="Ank_2"/>
    <property type="match status" value="1"/>
</dbReference>
<dbReference type="SMART" id="SM00248">
    <property type="entry name" value="ANK"/>
    <property type="match status" value="3"/>
</dbReference>
<dbReference type="EMBL" id="KB301531">
    <property type="protein sequence ID" value="ELU05403.1"/>
    <property type="molecule type" value="Genomic_DNA"/>
</dbReference>
<dbReference type="Pfam" id="PF00023">
    <property type="entry name" value="Ank"/>
    <property type="match status" value="1"/>
</dbReference>
<sequence>MNSLRNVHIAHFLLEQGASLNAQDWIGNTALHYAIHNDRADAVELLLQYGADPRIQNEQGDDAFRTVSLLGKPAILNVLIQHSWADVSIQCQIESHELMGATFVDGMGDIQGALNEWNNAMLMRRKHKMMLSSDDVIPPRSVYGKQVEAITFEKFLPLEYTCDHERIHNQSLLIRERLLGLEHIATFSALLKRAASLADHRKYKRAAHTWCYAAKLRHHHGDRVAKDVIGAAQSMCTMFIEMDEEYMFDGADDYFCYKDAYSVFRVLCDEVEAAFQADATNQRDQPFCILVRYTLHLMSLLMNVSSKDEDVVFMRRVKQLVQKDVRLRDGSTMLHMAMDPFSNQLGKADKSYFPSDSIAELLLSCGANVNARDDRGNTPLHWFMDRLAATADLEPYVAMMLIDQGAHLDARNVDGVLACDPLRRIPEFQNQIPHKNAMGLKCLAARAIRAHNIPYMSEVPEALHEFIALH</sequence>
<proteinExistence type="predicted"/>
<reference evidence="4" key="1">
    <citation type="submission" date="2012-12" db="EMBL/GenBank/DDBJ databases">
        <authorList>
            <person name="Hellsten U."/>
            <person name="Grimwood J."/>
            <person name="Chapman J.A."/>
            <person name="Shapiro H."/>
            <person name="Aerts A."/>
            <person name="Otillar R.P."/>
            <person name="Terry A.Y."/>
            <person name="Boore J.L."/>
            <person name="Simakov O."/>
            <person name="Marletaz F."/>
            <person name="Cho S.-J."/>
            <person name="Edsinger-Gonzales E."/>
            <person name="Havlak P."/>
            <person name="Kuo D.-H."/>
            <person name="Larsson T."/>
            <person name="Lv J."/>
            <person name="Arendt D."/>
            <person name="Savage R."/>
            <person name="Osoegawa K."/>
            <person name="de Jong P."/>
            <person name="Lindberg D.R."/>
            <person name="Seaver E.C."/>
            <person name="Weisblat D.A."/>
            <person name="Putnam N.H."/>
            <person name="Grigoriev I.V."/>
            <person name="Rokhsar D.S."/>
        </authorList>
    </citation>
    <scope>NUCLEOTIDE SEQUENCE</scope>
    <source>
        <strain evidence="4">I ESC-2004</strain>
    </source>
</reference>
<dbReference type="PROSITE" id="PS50297">
    <property type="entry name" value="ANK_REP_REGION"/>
    <property type="match status" value="1"/>
</dbReference>
<dbReference type="Proteomes" id="UP000014760">
    <property type="component" value="Unassembled WGS sequence"/>
</dbReference>
<dbReference type="EnsemblMetazoa" id="CapteT124737">
    <property type="protein sequence ID" value="CapteP124737"/>
    <property type="gene ID" value="CapteG124737"/>
</dbReference>
<dbReference type="EMBL" id="AMQN01007839">
    <property type="status" value="NOT_ANNOTATED_CDS"/>
    <property type="molecule type" value="Genomic_DNA"/>
</dbReference>
<keyword evidence="4" id="KW-1185">Reference proteome</keyword>
<dbReference type="AlphaFoldDB" id="R7UH32"/>
<dbReference type="OMA" id="TFLDEHH"/>
<name>R7UH32_CAPTE</name>
<dbReference type="PROSITE" id="PS50088">
    <property type="entry name" value="ANK_REPEAT"/>
    <property type="match status" value="2"/>
</dbReference>
<dbReference type="STRING" id="283909.R7UH32"/>
<evidence type="ECO:0000256" key="1">
    <source>
        <dbReference type="PROSITE-ProRule" id="PRU00023"/>
    </source>
</evidence>
<feature type="repeat" description="ANK" evidence="1">
    <location>
        <begin position="329"/>
        <end position="374"/>
    </location>
</feature>
<evidence type="ECO:0000313" key="4">
    <source>
        <dbReference type="Proteomes" id="UP000014760"/>
    </source>
</evidence>
<dbReference type="PRINTS" id="PR01415">
    <property type="entry name" value="ANKYRIN"/>
</dbReference>
<dbReference type="Gene3D" id="1.25.40.20">
    <property type="entry name" value="Ankyrin repeat-containing domain"/>
    <property type="match status" value="2"/>
</dbReference>
<dbReference type="FunCoup" id="R7UH32">
    <property type="interactions" value="39"/>
</dbReference>
<dbReference type="InterPro" id="IPR036770">
    <property type="entry name" value="Ankyrin_rpt-contain_sf"/>
</dbReference>
<dbReference type="OrthoDB" id="4429489at2759"/>
<keyword evidence="1" id="KW-0040">ANK repeat</keyword>
<evidence type="ECO:0000313" key="3">
    <source>
        <dbReference type="EnsemblMetazoa" id="CapteP124737"/>
    </source>
</evidence>
<protein>
    <submittedName>
        <fullName evidence="2 3">Uncharacterized protein</fullName>
    </submittedName>
</protein>
<dbReference type="InterPro" id="IPR002110">
    <property type="entry name" value="Ankyrin_rpt"/>
</dbReference>
<dbReference type="PANTHER" id="PTHR24118:SF99">
    <property type="entry name" value="POTE ANKYRIN DOMAIN FAMILY MEMBER 3C-RELATED"/>
    <property type="match status" value="1"/>
</dbReference>
<reference evidence="3" key="3">
    <citation type="submission" date="2015-06" db="UniProtKB">
        <authorList>
            <consortium name="EnsemblMetazoa"/>
        </authorList>
    </citation>
    <scope>IDENTIFICATION</scope>
</reference>
<reference evidence="2 4" key="2">
    <citation type="journal article" date="2013" name="Nature">
        <title>Insights into bilaterian evolution from three spiralian genomes.</title>
        <authorList>
            <person name="Simakov O."/>
            <person name="Marletaz F."/>
            <person name="Cho S.J."/>
            <person name="Edsinger-Gonzales E."/>
            <person name="Havlak P."/>
            <person name="Hellsten U."/>
            <person name="Kuo D.H."/>
            <person name="Larsson T."/>
            <person name="Lv J."/>
            <person name="Arendt D."/>
            <person name="Savage R."/>
            <person name="Osoegawa K."/>
            <person name="de Jong P."/>
            <person name="Grimwood J."/>
            <person name="Chapman J.A."/>
            <person name="Shapiro H."/>
            <person name="Aerts A."/>
            <person name="Otillar R.P."/>
            <person name="Terry A.Y."/>
            <person name="Boore J.L."/>
            <person name="Grigoriev I.V."/>
            <person name="Lindberg D.R."/>
            <person name="Seaver E.C."/>
            <person name="Weisblat D.A."/>
            <person name="Putnam N.H."/>
            <person name="Rokhsar D.S."/>
        </authorList>
    </citation>
    <scope>NUCLEOTIDE SEQUENCE</scope>
    <source>
        <strain evidence="2 4">I ESC-2004</strain>
    </source>
</reference>
<evidence type="ECO:0000313" key="2">
    <source>
        <dbReference type="EMBL" id="ELU05403.1"/>
    </source>
</evidence>